<keyword evidence="13" id="KW-0732">Signal</keyword>
<keyword evidence="10" id="KW-0624">Polysaccharide degradation</keyword>
<evidence type="ECO:0000256" key="5">
    <source>
        <dbReference type="ARBA" id="ARBA00022525"/>
    </source>
</evidence>
<keyword evidence="9 11" id="KW-0326">Glycosidase</keyword>
<keyword evidence="6 11" id="KW-0378">Hydrolase</keyword>
<evidence type="ECO:0000256" key="9">
    <source>
        <dbReference type="ARBA" id="ARBA00023295"/>
    </source>
</evidence>
<feature type="region of interest" description="Disordered" evidence="12">
    <location>
        <begin position="41"/>
        <end position="61"/>
    </location>
</feature>
<dbReference type="InterPro" id="IPR050314">
    <property type="entry name" value="Glycosyl_Hydrlase_18"/>
</dbReference>
<keyword evidence="8" id="KW-0119">Carbohydrate metabolism</keyword>
<evidence type="ECO:0000256" key="6">
    <source>
        <dbReference type="ARBA" id="ARBA00022801"/>
    </source>
</evidence>
<comment type="similarity">
    <text evidence="3">Belongs to the glycosyl hydrolase 18 family. Chitinase class V subfamily.</text>
</comment>
<dbReference type="CDD" id="cd06548">
    <property type="entry name" value="GH18_chitinase"/>
    <property type="match status" value="1"/>
</dbReference>
<dbReference type="InterPro" id="IPR029070">
    <property type="entry name" value="Chitinase_insertion_sf"/>
</dbReference>
<dbReference type="EMBL" id="JAJTJA010000017">
    <property type="protein sequence ID" value="KAH8688769.1"/>
    <property type="molecule type" value="Genomic_DNA"/>
</dbReference>
<evidence type="ECO:0000256" key="3">
    <source>
        <dbReference type="ARBA" id="ARBA00008682"/>
    </source>
</evidence>
<evidence type="ECO:0000256" key="11">
    <source>
        <dbReference type="RuleBase" id="RU000489"/>
    </source>
</evidence>
<evidence type="ECO:0000256" key="2">
    <source>
        <dbReference type="ARBA" id="ARBA00004613"/>
    </source>
</evidence>
<dbReference type="Pfam" id="PF00704">
    <property type="entry name" value="Glyco_hydro_18"/>
    <property type="match status" value="1"/>
</dbReference>
<dbReference type="SUPFAM" id="SSF54556">
    <property type="entry name" value="Chitinase insertion domain"/>
    <property type="match status" value="1"/>
</dbReference>
<evidence type="ECO:0000256" key="12">
    <source>
        <dbReference type="SAM" id="MobiDB-lite"/>
    </source>
</evidence>
<dbReference type="Gene3D" id="3.10.50.10">
    <property type="match status" value="1"/>
</dbReference>
<dbReference type="PROSITE" id="PS51910">
    <property type="entry name" value="GH18_2"/>
    <property type="match status" value="1"/>
</dbReference>
<dbReference type="GO" id="GO:0008061">
    <property type="term" value="F:chitin binding"/>
    <property type="evidence" value="ECO:0007669"/>
    <property type="project" value="InterPro"/>
</dbReference>
<evidence type="ECO:0000256" key="7">
    <source>
        <dbReference type="ARBA" id="ARBA00023024"/>
    </source>
</evidence>
<dbReference type="InterPro" id="IPR001579">
    <property type="entry name" value="Glyco_hydro_18_chit_AS"/>
</dbReference>
<evidence type="ECO:0000313" key="16">
    <source>
        <dbReference type="Proteomes" id="UP001201262"/>
    </source>
</evidence>
<dbReference type="EC" id="3.2.1.14" evidence="4"/>
<protein>
    <recommendedName>
        <fullName evidence="4">chitinase</fullName>
        <ecNumber evidence="4">3.2.1.14</ecNumber>
    </recommendedName>
</protein>
<feature type="signal peptide" evidence="13">
    <location>
        <begin position="1"/>
        <end position="20"/>
    </location>
</feature>
<dbReference type="SUPFAM" id="SSF51445">
    <property type="entry name" value="(Trans)glycosidases"/>
    <property type="match status" value="1"/>
</dbReference>
<gene>
    <name evidence="15" type="ORF">BGW36DRAFT_466811</name>
</gene>
<dbReference type="Proteomes" id="UP001201262">
    <property type="component" value="Unassembled WGS sequence"/>
</dbReference>
<evidence type="ECO:0000313" key="15">
    <source>
        <dbReference type="EMBL" id="KAH8688769.1"/>
    </source>
</evidence>
<dbReference type="InterPro" id="IPR011583">
    <property type="entry name" value="Chitinase_II/V-like_cat"/>
</dbReference>
<dbReference type="AlphaFoldDB" id="A0AAD4KDZ8"/>
<sequence length="462" mass="49307">MKLTSAITILGLSLLGNTATVPLGQKRSGVAGTTAISSAAVSSSPVPRSPVPSSPVPSSAVPSRTVSRAVVPTATASGFRSVAYYADWDIYNTSYFVTNITASTLTHLVYCFADLDANTGSVSVSDAWADLQYPYPGDNQSDTSSVAGNVKQLYLLKQQNRNLKTIFSIGGYSWASKFENFTLTAQGRQTFAQSALLLIQNLGFDGIDIDWEYPSDPEHAQAMVLLLEELRTTLDTYSAQYAHGTHLLLSVAAPAGPANYEALNITGMDQYLDMWNIMAYDYAGSWSNYTGDHANVYPSQSNNNSTPGHTDGAISYYLSQGVAAKKINFGMPLYGRSFTNTSGLGLPFGGVGSNGQGINYNVLGGPNANITEMADVIASYSYDSTNGGTLTSFDTPNIALLKAQYMLEKGIGGAMYWELSGDKTGPESIIATVANSVGNLDQTLNLLSYPQSNYTNIKNKMN</sequence>
<feature type="chain" id="PRO_5042285007" description="chitinase" evidence="13">
    <location>
        <begin position="21"/>
        <end position="462"/>
    </location>
</feature>
<proteinExistence type="inferred from homology"/>
<dbReference type="PANTHER" id="PTHR11177:SF317">
    <property type="entry name" value="CHITINASE 12-RELATED"/>
    <property type="match status" value="1"/>
</dbReference>
<reference evidence="15" key="1">
    <citation type="submission" date="2021-12" db="EMBL/GenBank/DDBJ databases">
        <title>Convergent genome expansion in fungi linked to evolution of root-endophyte symbiosis.</title>
        <authorList>
            <consortium name="DOE Joint Genome Institute"/>
            <person name="Ke Y.-H."/>
            <person name="Bonito G."/>
            <person name="Liao H.-L."/>
            <person name="Looney B."/>
            <person name="Rojas-Flechas A."/>
            <person name="Nash J."/>
            <person name="Hameed K."/>
            <person name="Schadt C."/>
            <person name="Martin F."/>
            <person name="Crous P.W."/>
            <person name="Miettinen O."/>
            <person name="Magnuson J.K."/>
            <person name="Labbe J."/>
            <person name="Jacobson D."/>
            <person name="Doktycz M.J."/>
            <person name="Veneault-Fourrey C."/>
            <person name="Kuo A."/>
            <person name="Mondo S."/>
            <person name="Calhoun S."/>
            <person name="Riley R."/>
            <person name="Ohm R."/>
            <person name="LaButti K."/>
            <person name="Andreopoulos B."/>
            <person name="Pangilinan J."/>
            <person name="Nolan M."/>
            <person name="Tritt A."/>
            <person name="Clum A."/>
            <person name="Lipzen A."/>
            <person name="Daum C."/>
            <person name="Barry K."/>
            <person name="Grigoriev I.V."/>
            <person name="Vilgalys R."/>
        </authorList>
    </citation>
    <scope>NUCLEOTIDE SEQUENCE</scope>
    <source>
        <strain evidence="15">PMI_201</strain>
    </source>
</reference>
<dbReference type="GO" id="GO:0005576">
    <property type="term" value="C:extracellular region"/>
    <property type="evidence" value="ECO:0007669"/>
    <property type="project" value="UniProtKB-SubCell"/>
</dbReference>
<evidence type="ECO:0000256" key="10">
    <source>
        <dbReference type="ARBA" id="ARBA00023326"/>
    </source>
</evidence>
<evidence type="ECO:0000256" key="1">
    <source>
        <dbReference type="ARBA" id="ARBA00000822"/>
    </source>
</evidence>
<organism evidence="15 16">
    <name type="scientific">Talaromyces proteolyticus</name>
    <dbReference type="NCBI Taxonomy" id="1131652"/>
    <lineage>
        <taxon>Eukaryota</taxon>
        <taxon>Fungi</taxon>
        <taxon>Dikarya</taxon>
        <taxon>Ascomycota</taxon>
        <taxon>Pezizomycotina</taxon>
        <taxon>Eurotiomycetes</taxon>
        <taxon>Eurotiomycetidae</taxon>
        <taxon>Eurotiales</taxon>
        <taxon>Trichocomaceae</taxon>
        <taxon>Talaromyces</taxon>
        <taxon>Talaromyces sect. Bacilispori</taxon>
    </lineage>
</organism>
<evidence type="ECO:0000259" key="14">
    <source>
        <dbReference type="PROSITE" id="PS51910"/>
    </source>
</evidence>
<evidence type="ECO:0000256" key="4">
    <source>
        <dbReference type="ARBA" id="ARBA00012729"/>
    </source>
</evidence>
<accession>A0AAD4KDZ8</accession>
<name>A0AAD4KDZ8_9EURO</name>
<dbReference type="SMART" id="SM00636">
    <property type="entry name" value="Glyco_18"/>
    <property type="match status" value="1"/>
</dbReference>
<dbReference type="PANTHER" id="PTHR11177">
    <property type="entry name" value="CHITINASE"/>
    <property type="match status" value="1"/>
</dbReference>
<dbReference type="Gene3D" id="3.20.20.80">
    <property type="entry name" value="Glycosidases"/>
    <property type="match status" value="1"/>
</dbReference>
<dbReference type="PROSITE" id="PS01095">
    <property type="entry name" value="GH18_1"/>
    <property type="match status" value="1"/>
</dbReference>
<keyword evidence="16" id="KW-1185">Reference proteome</keyword>
<comment type="subcellular location">
    <subcellularLocation>
        <location evidence="2">Secreted</location>
    </subcellularLocation>
</comment>
<dbReference type="RefSeq" id="XP_046065241.1">
    <property type="nucleotide sequence ID" value="XM_046222360.1"/>
</dbReference>
<keyword evidence="7" id="KW-0146">Chitin degradation</keyword>
<dbReference type="InterPro" id="IPR017853">
    <property type="entry name" value="GH"/>
</dbReference>
<comment type="caution">
    <text evidence="15">The sequence shown here is derived from an EMBL/GenBank/DDBJ whole genome shotgun (WGS) entry which is preliminary data.</text>
</comment>
<evidence type="ECO:0000256" key="13">
    <source>
        <dbReference type="SAM" id="SignalP"/>
    </source>
</evidence>
<keyword evidence="5" id="KW-0964">Secreted</keyword>
<feature type="domain" description="GH18" evidence="14">
    <location>
        <begin position="79"/>
        <end position="440"/>
    </location>
</feature>
<dbReference type="GO" id="GO:0008843">
    <property type="term" value="F:endochitinase activity"/>
    <property type="evidence" value="ECO:0007669"/>
    <property type="project" value="UniProtKB-EC"/>
</dbReference>
<dbReference type="InterPro" id="IPR001223">
    <property type="entry name" value="Glyco_hydro18_cat"/>
</dbReference>
<dbReference type="GO" id="GO:0006032">
    <property type="term" value="P:chitin catabolic process"/>
    <property type="evidence" value="ECO:0007669"/>
    <property type="project" value="UniProtKB-KW"/>
</dbReference>
<dbReference type="GeneID" id="70252647"/>
<comment type="catalytic activity">
    <reaction evidence="1">
        <text>Random endo-hydrolysis of N-acetyl-beta-D-glucosaminide (1-&gt;4)-beta-linkages in chitin and chitodextrins.</text>
        <dbReference type="EC" id="3.2.1.14"/>
    </reaction>
</comment>
<dbReference type="FunFam" id="3.20.20.80:FF:000075">
    <property type="entry name" value="Sporulation-specific chitinase"/>
    <property type="match status" value="1"/>
</dbReference>
<dbReference type="GO" id="GO:0000272">
    <property type="term" value="P:polysaccharide catabolic process"/>
    <property type="evidence" value="ECO:0007669"/>
    <property type="project" value="UniProtKB-KW"/>
</dbReference>
<evidence type="ECO:0000256" key="8">
    <source>
        <dbReference type="ARBA" id="ARBA00023277"/>
    </source>
</evidence>